<organism evidence="9">
    <name type="scientific">Ananas comosus var. bracteatus</name>
    <name type="common">red pineapple</name>
    <dbReference type="NCBI Taxonomy" id="296719"/>
    <lineage>
        <taxon>Eukaryota</taxon>
        <taxon>Viridiplantae</taxon>
        <taxon>Streptophyta</taxon>
        <taxon>Embryophyta</taxon>
        <taxon>Tracheophyta</taxon>
        <taxon>Spermatophyta</taxon>
        <taxon>Magnoliopsida</taxon>
        <taxon>Liliopsida</taxon>
        <taxon>Poales</taxon>
        <taxon>Bromeliaceae</taxon>
        <taxon>Bromelioideae</taxon>
        <taxon>Ananas</taxon>
    </lineage>
</organism>
<keyword evidence="2" id="KW-0645">Protease</keyword>
<dbReference type="SUPFAM" id="SSF52743">
    <property type="entry name" value="Subtilisin-like"/>
    <property type="match status" value="1"/>
</dbReference>
<dbReference type="InterPro" id="IPR041469">
    <property type="entry name" value="Subtilisin-like_FN3"/>
</dbReference>
<dbReference type="InterPro" id="IPR045051">
    <property type="entry name" value="SBT"/>
</dbReference>
<comment type="caution">
    <text evidence="6">Lacks conserved residue(s) required for the propagation of feature annotation.</text>
</comment>
<evidence type="ECO:0000256" key="1">
    <source>
        <dbReference type="ARBA" id="ARBA00011073"/>
    </source>
</evidence>
<dbReference type="Gene3D" id="2.60.40.2310">
    <property type="match status" value="1"/>
</dbReference>
<keyword evidence="4" id="KW-0378">Hydrolase</keyword>
<evidence type="ECO:0000256" key="5">
    <source>
        <dbReference type="ARBA" id="ARBA00022825"/>
    </source>
</evidence>
<dbReference type="Gene3D" id="3.40.50.200">
    <property type="entry name" value="Peptidase S8/S53 domain"/>
    <property type="match status" value="1"/>
</dbReference>
<name>A0A6V7P8T5_ANACO</name>
<keyword evidence="3" id="KW-0732">Signal</keyword>
<dbReference type="FunFam" id="2.60.40.2310:FF:000001">
    <property type="entry name" value="Subtilisin-like protease SBT1.5"/>
    <property type="match status" value="1"/>
</dbReference>
<sequence length="326" mass="34279">MILANTEENGEELIADSHLIPATMVGQIAGDKIRNYINSTASPTATIVFRGTVIGPSPPAPKVASFSSRGPNYRAHEILKPDVIAPGVNILAAWTGASSPTDLDIDPRRVEFNIISGTSMACPHVSGIAALLHTAHPEGDHQGSCHRGGIHAVRSWAGHVDPNSALDPGLLYDAQVDDYIAFLCSIGYTADQIALFTRDGSTANCSTTTLSSPGDLNYPAFSVLFSSHSDVVTYRRVVRNVGSSADAVYEVAVSAPRGVNVTVSPSRLEFNSVGQSLSYEVTFASAANPVIVGDNYAFGSILWADGSHNVRSPVAVTWPSSLVSSS</sequence>
<evidence type="ECO:0000256" key="4">
    <source>
        <dbReference type="ARBA" id="ARBA00022801"/>
    </source>
</evidence>
<evidence type="ECO:0000256" key="3">
    <source>
        <dbReference type="ARBA" id="ARBA00022729"/>
    </source>
</evidence>
<evidence type="ECO:0000256" key="2">
    <source>
        <dbReference type="ARBA" id="ARBA00022670"/>
    </source>
</evidence>
<gene>
    <name evidence="9" type="ORF">CB5_LOCUS10446</name>
</gene>
<accession>A0A6V7P8T5</accession>
<dbReference type="PROSITE" id="PS00758">
    <property type="entry name" value="ARGE_DAPE_CPG2_1"/>
    <property type="match status" value="1"/>
</dbReference>
<evidence type="ECO:0000256" key="6">
    <source>
        <dbReference type="PROSITE-ProRule" id="PRU01240"/>
    </source>
</evidence>
<evidence type="ECO:0000313" key="9">
    <source>
        <dbReference type="EMBL" id="CAD1827235.1"/>
    </source>
</evidence>
<dbReference type="AlphaFoldDB" id="A0A6V7P8T5"/>
<dbReference type="InterPro" id="IPR023828">
    <property type="entry name" value="Peptidase_S8_Ser-AS"/>
</dbReference>
<protein>
    <submittedName>
        <fullName evidence="9">Uncharacterized protein</fullName>
    </submittedName>
</protein>
<dbReference type="InterPro" id="IPR000209">
    <property type="entry name" value="Peptidase_S8/S53_dom"/>
</dbReference>
<feature type="domain" description="Peptidase S8/S53" evidence="7">
    <location>
        <begin position="58"/>
        <end position="138"/>
    </location>
</feature>
<dbReference type="CDD" id="cd02120">
    <property type="entry name" value="PA_subtilisin_like"/>
    <property type="match status" value="1"/>
</dbReference>
<dbReference type="Pfam" id="PF17766">
    <property type="entry name" value="fn3_6"/>
    <property type="match status" value="1"/>
</dbReference>
<keyword evidence="5" id="KW-0720">Serine protease</keyword>
<feature type="domain" description="Subtilisin-like protease fibronectin type-III" evidence="8">
    <location>
        <begin position="215"/>
        <end position="316"/>
    </location>
</feature>
<reference evidence="9" key="1">
    <citation type="submission" date="2020-07" db="EMBL/GenBank/DDBJ databases">
        <authorList>
            <person name="Lin J."/>
        </authorList>
    </citation>
    <scope>NUCLEOTIDE SEQUENCE</scope>
</reference>
<comment type="similarity">
    <text evidence="1 6">Belongs to the peptidase S8 family.</text>
</comment>
<dbReference type="PROSITE" id="PS51892">
    <property type="entry name" value="SUBTILASE"/>
    <property type="match status" value="1"/>
</dbReference>
<proteinExistence type="inferred from homology"/>
<dbReference type="PANTHER" id="PTHR10795">
    <property type="entry name" value="PROPROTEIN CONVERTASE SUBTILISIN/KEXIN"/>
    <property type="match status" value="1"/>
</dbReference>
<dbReference type="InterPro" id="IPR036852">
    <property type="entry name" value="Peptidase_S8/S53_dom_sf"/>
</dbReference>
<dbReference type="EMBL" id="LR862146">
    <property type="protein sequence ID" value="CAD1827235.1"/>
    <property type="molecule type" value="Genomic_DNA"/>
</dbReference>
<evidence type="ECO:0000259" key="7">
    <source>
        <dbReference type="Pfam" id="PF00082"/>
    </source>
</evidence>
<dbReference type="GO" id="GO:0004252">
    <property type="term" value="F:serine-type endopeptidase activity"/>
    <property type="evidence" value="ECO:0007669"/>
    <property type="project" value="InterPro"/>
</dbReference>
<dbReference type="Pfam" id="PF00082">
    <property type="entry name" value="Peptidase_S8"/>
    <property type="match status" value="1"/>
</dbReference>
<dbReference type="GO" id="GO:0006508">
    <property type="term" value="P:proteolysis"/>
    <property type="evidence" value="ECO:0007669"/>
    <property type="project" value="UniProtKB-KW"/>
</dbReference>
<evidence type="ECO:0000259" key="8">
    <source>
        <dbReference type="Pfam" id="PF17766"/>
    </source>
</evidence>
<dbReference type="InterPro" id="IPR001261">
    <property type="entry name" value="ArgE/DapE_CS"/>
</dbReference>
<dbReference type="PROSITE" id="PS00138">
    <property type="entry name" value="SUBTILASE_SER"/>
    <property type="match status" value="1"/>
</dbReference>